<comment type="similarity">
    <text evidence="1 4">Belongs to the eukaryotic ribosomal protein eS26 family.</text>
</comment>
<dbReference type="GO" id="GO:0003729">
    <property type="term" value="F:mRNA binding"/>
    <property type="evidence" value="ECO:0007669"/>
    <property type="project" value="TreeGrafter"/>
</dbReference>
<keyword evidence="5" id="KW-0472">Membrane</keyword>
<feature type="transmembrane region" description="Helical" evidence="5">
    <location>
        <begin position="6"/>
        <end position="24"/>
    </location>
</feature>
<dbReference type="Gene3D" id="3.30.1740.20">
    <property type="entry name" value="Ribosomal protein S26e"/>
    <property type="match status" value="1"/>
</dbReference>
<evidence type="ECO:0000256" key="1">
    <source>
        <dbReference type="ARBA" id="ARBA00008596"/>
    </source>
</evidence>
<dbReference type="InParanoid" id="A0A3P7EDS0"/>
<feature type="transmembrane region" description="Helical" evidence="5">
    <location>
        <begin position="80"/>
        <end position="99"/>
    </location>
</feature>
<dbReference type="OrthoDB" id="10262653at2759"/>
<dbReference type="InterPro" id="IPR038551">
    <property type="entry name" value="Ribosomal_eS26_sf"/>
</dbReference>
<dbReference type="PANTHER" id="PTHR12538:SF0">
    <property type="entry name" value="40S RIBOSOMAL PROTEIN S26"/>
    <property type="match status" value="1"/>
</dbReference>
<keyword evidence="5" id="KW-1133">Transmembrane helix</keyword>
<evidence type="ECO:0000256" key="2">
    <source>
        <dbReference type="ARBA" id="ARBA00022980"/>
    </source>
</evidence>
<dbReference type="Pfam" id="PF14995">
    <property type="entry name" value="TMEM107"/>
    <property type="match status" value="1"/>
</dbReference>
<keyword evidence="5" id="KW-0812">Transmembrane</keyword>
<reference evidence="6 7" key="1">
    <citation type="submission" date="2018-11" db="EMBL/GenBank/DDBJ databases">
        <authorList>
            <consortium name="Pathogen Informatics"/>
        </authorList>
    </citation>
    <scope>NUCLEOTIDE SEQUENCE [LARGE SCALE GENOMIC DNA]</scope>
</reference>
<evidence type="ECO:0000256" key="4">
    <source>
        <dbReference type="RuleBase" id="RU363128"/>
    </source>
</evidence>
<evidence type="ECO:0000256" key="3">
    <source>
        <dbReference type="ARBA" id="ARBA00023274"/>
    </source>
</evidence>
<dbReference type="PANTHER" id="PTHR12538">
    <property type="entry name" value="40S RIBOSOMAL PROTEIN S26"/>
    <property type="match status" value="1"/>
</dbReference>
<dbReference type="InterPro" id="IPR029248">
    <property type="entry name" value="TMEM107"/>
</dbReference>
<feature type="transmembrane region" description="Helical" evidence="5">
    <location>
        <begin position="52"/>
        <end position="74"/>
    </location>
</feature>
<dbReference type="InterPro" id="IPR000892">
    <property type="entry name" value="Ribosomal_eS26"/>
</dbReference>
<keyword evidence="2 4" id="KW-0689">Ribosomal protein</keyword>
<evidence type="ECO:0000313" key="6">
    <source>
        <dbReference type="EMBL" id="VDM20851.1"/>
    </source>
</evidence>
<organism evidence="6 7">
    <name type="scientific">Wuchereria bancrofti</name>
    <dbReference type="NCBI Taxonomy" id="6293"/>
    <lineage>
        <taxon>Eukaryota</taxon>
        <taxon>Metazoa</taxon>
        <taxon>Ecdysozoa</taxon>
        <taxon>Nematoda</taxon>
        <taxon>Chromadorea</taxon>
        <taxon>Rhabditida</taxon>
        <taxon>Spirurina</taxon>
        <taxon>Spiruromorpha</taxon>
        <taxon>Filarioidea</taxon>
        <taxon>Onchocercidae</taxon>
        <taxon>Wuchereria</taxon>
    </lineage>
</organism>
<proteinExistence type="inferred from homology"/>
<dbReference type="GO" id="GO:0003735">
    <property type="term" value="F:structural constituent of ribosome"/>
    <property type="evidence" value="ECO:0007669"/>
    <property type="project" value="InterPro"/>
</dbReference>
<protein>
    <recommendedName>
        <fullName evidence="4">40S ribosomal protein S26</fullName>
    </recommendedName>
</protein>
<sequence length="206" mass="23191">MALNASSAYFVTLTAHGTMLVMVLSDMNEYVMATLPLTDWTEREYIDAETSLTIAISLGIACCAIEVILLTFQLHTFTKAIFSMCLHLLATIFLLKFIIDSHPETMTTKRRNHGRNKKGRGHVRPIRCTNCGRCAPKDKAIKKFVVRNIVEAAAVRDISDASAYDCTFSLFSHAKMRGKHYYEYLPATVLNGICFRNFVVIIVCRI</sequence>
<name>A0A3P7EDS0_WUCBA</name>
<gene>
    <name evidence="6" type="ORF">WBA_LOCUS11563</name>
</gene>
<dbReference type="Proteomes" id="UP000270924">
    <property type="component" value="Unassembled WGS sequence"/>
</dbReference>
<evidence type="ECO:0000313" key="7">
    <source>
        <dbReference type="Proteomes" id="UP000270924"/>
    </source>
</evidence>
<dbReference type="GO" id="GO:0022627">
    <property type="term" value="C:cytosolic small ribosomal subunit"/>
    <property type="evidence" value="ECO:0007669"/>
    <property type="project" value="TreeGrafter"/>
</dbReference>
<dbReference type="Pfam" id="PF01283">
    <property type="entry name" value="Ribosomal_S26e"/>
    <property type="match status" value="1"/>
</dbReference>
<dbReference type="EMBL" id="UYWW01012388">
    <property type="protein sequence ID" value="VDM20851.1"/>
    <property type="molecule type" value="Genomic_DNA"/>
</dbReference>
<keyword evidence="3 4" id="KW-0687">Ribonucleoprotein</keyword>
<dbReference type="AlphaFoldDB" id="A0A3P7EDS0"/>
<keyword evidence="7" id="KW-1185">Reference proteome</keyword>
<dbReference type="GO" id="GO:0006412">
    <property type="term" value="P:translation"/>
    <property type="evidence" value="ECO:0007669"/>
    <property type="project" value="InterPro"/>
</dbReference>
<evidence type="ECO:0000256" key="5">
    <source>
        <dbReference type="SAM" id="Phobius"/>
    </source>
</evidence>
<accession>A0A3P7EDS0</accession>